<dbReference type="Proteomes" id="UP000014680">
    <property type="component" value="Unassembled WGS sequence"/>
</dbReference>
<protein>
    <submittedName>
        <fullName evidence="1">Uncharacterized protein</fullName>
    </submittedName>
</protein>
<dbReference type="KEGG" id="eiv:EIN_406540"/>
<accession>A0A0A1U780</accession>
<dbReference type="GO" id="GO:0006302">
    <property type="term" value="P:double-strand break repair"/>
    <property type="evidence" value="ECO:0007669"/>
    <property type="project" value="UniProtKB-ARBA"/>
</dbReference>
<keyword evidence="2" id="KW-1185">Reference proteome</keyword>
<proteinExistence type="predicted"/>
<evidence type="ECO:0000313" key="2">
    <source>
        <dbReference type="Proteomes" id="UP000014680"/>
    </source>
</evidence>
<dbReference type="SUPFAM" id="SSF54768">
    <property type="entry name" value="dsRNA-binding domain-like"/>
    <property type="match status" value="1"/>
</dbReference>
<dbReference type="AlphaFoldDB" id="A0A0A1U780"/>
<dbReference type="Gene3D" id="3.30.390.80">
    <property type="entry name" value="DNA repair protein Rad52/59/22"/>
    <property type="match status" value="1"/>
</dbReference>
<sequence>MKSQYTHNGEKWKISYSKISKQFNRILRRDKIYEVCNTYLGFSSWTNEIVDVKLIGTETCKINREIKYTVTYESLVCYTFMVMNKDILISFKSIGTAQYTADDETHAKHIAAKMSVLEATKLVFSRIAFKIKDGLVINIVKVESDIDTSNVILEMGEMEEDQKIDDGEINDIIAKLDD</sequence>
<gene>
    <name evidence="1" type="ORF">EIN_406540</name>
</gene>
<dbReference type="VEuPathDB" id="AmoebaDB:EIN_406540"/>
<dbReference type="GeneID" id="14889157"/>
<evidence type="ECO:0000313" key="1">
    <source>
        <dbReference type="EMBL" id="ELP90180.1"/>
    </source>
</evidence>
<name>A0A0A1U780_ENTIV</name>
<reference evidence="1 2" key="1">
    <citation type="submission" date="2012-10" db="EMBL/GenBank/DDBJ databases">
        <authorList>
            <person name="Zafar N."/>
            <person name="Inman J."/>
            <person name="Hall N."/>
            <person name="Lorenzi H."/>
            <person name="Caler E."/>
        </authorList>
    </citation>
    <scope>NUCLEOTIDE SEQUENCE [LARGE SCALE GENOMIC DNA]</scope>
    <source>
        <strain evidence="1 2">IP1</strain>
    </source>
</reference>
<dbReference type="RefSeq" id="XP_004256951.1">
    <property type="nucleotide sequence ID" value="XM_004256903.1"/>
</dbReference>
<dbReference type="EMBL" id="KB206537">
    <property type="protein sequence ID" value="ELP90180.1"/>
    <property type="molecule type" value="Genomic_DNA"/>
</dbReference>
<dbReference type="InterPro" id="IPR042525">
    <property type="entry name" value="Rad52_Rad59_Rad22_sf"/>
</dbReference>
<organism evidence="1 2">
    <name type="scientific">Entamoeba invadens IP1</name>
    <dbReference type="NCBI Taxonomy" id="370355"/>
    <lineage>
        <taxon>Eukaryota</taxon>
        <taxon>Amoebozoa</taxon>
        <taxon>Evosea</taxon>
        <taxon>Archamoebae</taxon>
        <taxon>Mastigamoebida</taxon>
        <taxon>Entamoebidae</taxon>
        <taxon>Entamoeba</taxon>
    </lineage>
</organism>
<dbReference type="GO" id="GO:0006310">
    <property type="term" value="P:DNA recombination"/>
    <property type="evidence" value="ECO:0007669"/>
    <property type="project" value="UniProtKB-ARBA"/>
</dbReference>